<proteinExistence type="inferred from homology"/>
<dbReference type="InterPro" id="IPR015911">
    <property type="entry name" value="Phosphoglycerate_kinase_CS"/>
</dbReference>
<dbReference type="Proteomes" id="UP001321486">
    <property type="component" value="Chromosome"/>
</dbReference>
<evidence type="ECO:0000256" key="6">
    <source>
        <dbReference type="ARBA" id="ARBA00022840"/>
    </source>
</evidence>
<sequence>MALRTLESLGDLAGKRVIVRCDLNVPLKDGVITDDGRVRASSEPSTP</sequence>
<keyword evidence="10" id="KW-1185">Reference proteome</keyword>
<comment type="catalytic activity">
    <reaction evidence="8">
        <text>(2R)-3-phosphoglycerate + ATP = (2R)-3-phospho-glyceroyl phosphate + ADP</text>
        <dbReference type="Rhea" id="RHEA:14801"/>
        <dbReference type="ChEBI" id="CHEBI:30616"/>
        <dbReference type="ChEBI" id="CHEBI:57604"/>
        <dbReference type="ChEBI" id="CHEBI:58272"/>
        <dbReference type="ChEBI" id="CHEBI:456216"/>
        <dbReference type="EC" id="2.7.2.3"/>
    </reaction>
</comment>
<evidence type="ECO:0000313" key="10">
    <source>
        <dbReference type="Proteomes" id="UP001321486"/>
    </source>
</evidence>
<accession>A0ABM8GQ75</accession>
<dbReference type="Gene3D" id="3.40.50.1260">
    <property type="entry name" value="Phosphoglycerate kinase, N-terminal domain"/>
    <property type="match status" value="1"/>
</dbReference>
<dbReference type="PRINTS" id="PR00477">
    <property type="entry name" value="PHGLYCKINASE"/>
</dbReference>
<keyword evidence="4" id="KW-0547">Nucleotide-binding</keyword>
<organism evidence="9 10">
    <name type="scientific">Frondihabitans sucicola</name>
    <dbReference type="NCBI Taxonomy" id="1268041"/>
    <lineage>
        <taxon>Bacteria</taxon>
        <taxon>Bacillati</taxon>
        <taxon>Actinomycetota</taxon>
        <taxon>Actinomycetes</taxon>
        <taxon>Micrococcales</taxon>
        <taxon>Microbacteriaceae</taxon>
        <taxon>Frondihabitans</taxon>
    </lineage>
</organism>
<dbReference type="SUPFAM" id="SSF53748">
    <property type="entry name" value="Phosphoglycerate kinase"/>
    <property type="match status" value="1"/>
</dbReference>
<dbReference type="InterPro" id="IPR015824">
    <property type="entry name" value="Phosphoglycerate_kinase_N"/>
</dbReference>
<keyword evidence="7" id="KW-0324">Glycolysis</keyword>
<evidence type="ECO:0000256" key="7">
    <source>
        <dbReference type="ARBA" id="ARBA00023152"/>
    </source>
</evidence>
<evidence type="ECO:0000256" key="3">
    <source>
        <dbReference type="ARBA" id="ARBA00022679"/>
    </source>
</evidence>
<comment type="similarity">
    <text evidence="8">Belongs to the phosphoglycerate kinase family.</text>
</comment>
<protein>
    <recommendedName>
        <fullName evidence="2 8">Phosphoglycerate kinase</fullName>
        <ecNumber evidence="1 8">2.7.2.3</ecNumber>
    </recommendedName>
</protein>
<keyword evidence="6" id="KW-0067">ATP-binding</keyword>
<keyword evidence="5 8" id="KW-0418">Kinase</keyword>
<gene>
    <name evidence="9" type="ORF">GCM10025867_28550</name>
</gene>
<dbReference type="EC" id="2.7.2.3" evidence="1 8"/>
<reference evidence="10" key="1">
    <citation type="journal article" date="2019" name="Int. J. Syst. Evol. Microbiol.">
        <title>The Global Catalogue of Microorganisms (GCM) 10K type strain sequencing project: providing services to taxonomists for standard genome sequencing and annotation.</title>
        <authorList>
            <consortium name="The Broad Institute Genomics Platform"/>
            <consortium name="The Broad Institute Genome Sequencing Center for Infectious Disease"/>
            <person name="Wu L."/>
            <person name="Ma J."/>
        </authorList>
    </citation>
    <scope>NUCLEOTIDE SEQUENCE [LARGE SCALE GENOMIC DNA]</scope>
    <source>
        <strain evidence="10">NBRC 108728</strain>
    </source>
</reference>
<keyword evidence="3 8" id="KW-0808">Transferase</keyword>
<evidence type="ECO:0000256" key="4">
    <source>
        <dbReference type="ARBA" id="ARBA00022741"/>
    </source>
</evidence>
<evidence type="ECO:0000256" key="1">
    <source>
        <dbReference type="ARBA" id="ARBA00013061"/>
    </source>
</evidence>
<dbReference type="Pfam" id="PF00162">
    <property type="entry name" value="PGK"/>
    <property type="match status" value="1"/>
</dbReference>
<evidence type="ECO:0000256" key="5">
    <source>
        <dbReference type="ARBA" id="ARBA00022777"/>
    </source>
</evidence>
<name>A0ABM8GQ75_9MICO</name>
<evidence type="ECO:0000313" key="9">
    <source>
        <dbReference type="EMBL" id="BDZ50614.1"/>
    </source>
</evidence>
<dbReference type="InterPro" id="IPR036043">
    <property type="entry name" value="Phosphoglycerate_kinase_sf"/>
</dbReference>
<evidence type="ECO:0000256" key="8">
    <source>
        <dbReference type="RuleBase" id="RU000532"/>
    </source>
</evidence>
<dbReference type="EMBL" id="AP027732">
    <property type="protein sequence ID" value="BDZ50614.1"/>
    <property type="molecule type" value="Genomic_DNA"/>
</dbReference>
<evidence type="ECO:0000256" key="2">
    <source>
        <dbReference type="ARBA" id="ARBA00016471"/>
    </source>
</evidence>
<dbReference type="InterPro" id="IPR001576">
    <property type="entry name" value="Phosphoglycerate_kinase"/>
</dbReference>
<dbReference type="PROSITE" id="PS00111">
    <property type="entry name" value="PGLYCERATE_KINASE"/>
    <property type="match status" value="1"/>
</dbReference>